<reference evidence="2 3" key="1">
    <citation type="submission" date="2018-10" db="EMBL/GenBank/DDBJ databases">
        <title>Sinomicrobium pectinilyticum sp. nov., a pectinase-producing bacterium isolated from alkaline and saline soil, and emended description of the genus Sinomicrobium.</title>
        <authorList>
            <person name="Cheng B."/>
            <person name="Li C."/>
            <person name="Lai Q."/>
            <person name="Du M."/>
            <person name="Shao Z."/>
            <person name="Xu P."/>
            <person name="Yang C."/>
        </authorList>
    </citation>
    <scope>NUCLEOTIDE SEQUENCE [LARGE SCALE GENOMIC DNA]</scope>
    <source>
        <strain evidence="2 3">5DNS001</strain>
    </source>
</reference>
<name>A0A3N0F597_SINP1</name>
<feature type="domain" description="HTH cro/C1-type" evidence="1">
    <location>
        <begin position="49"/>
        <end position="75"/>
    </location>
</feature>
<dbReference type="CDD" id="cd00093">
    <property type="entry name" value="HTH_XRE"/>
    <property type="match status" value="1"/>
</dbReference>
<dbReference type="InterPro" id="IPR001387">
    <property type="entry name" value="Cro/C1-type_HTH"/>
</dbReference>
<dbReference type="Proteomes" id="UP000267469">
    <property type="component" value="Unassembled WGS sequence"/>
</dbReference>
<dbReference type="OrthoDB" id="9781521at2"/>
<dbReference type="AlphaFoldDB" id="A0A3N0F597"/>
<dbReference type="EMBL" id="RJTM01000002">
    <property type="protein sequence ID" value="RNL95187.1"/>
    <property type="molecule type" value="Genomic_DNA"/>
</dbReference>
<dbReference type="Gene3D" id="1.10.260.40">
    <property type="entry name" value="lambda repressor-like DNA-binding domains"/>
    <property type="match status" value="1"/>
</dbReference>
<organism evidence="2 3">
    <name type="scientific">Sinomicrobium pectinilyticum</name>
    <dbReference type="NCBI Taxonomy" id="1084421"/>
    <lineage>
        <taxon>Bacteria</taxon>
        <taxon>Pseudomonadati</taxon>
        <taxon>Bacteroidota</taxon>
        <taxon>Flavobacteriia</taxon>
        <taxon>Flavobacteriales</taxon>
        <taxon>Flavobacteriaceae</taxon>
        <taxon>Sinomicrobium</taxon>
    </lineage>
</organism>
<dbReference type="SUPFAM" id="SSF47413">
    <property type="entry name" value="lambda repressor-like DNA-binding domains"/>
    <property type="match status" value="1"/>
</dbReference>
<sequence>MTEKEKLGKYLLKLRERIPSKEYDKEHISQQELADSNTGLTKFFIGTVERGEANPTLDKLILLAKALDLKTITLLELEINVDKYIKELEKK</sequence>
<accession>A0A3N0F597</accession>
<evidence type="ECO:0000313" key="3">
    <source>
        <dbReference type="Proteomes" id="UP000267469"/>
    </source>
</evidence>
<dbReference type="RefSeq" id="WP_123214099.1">
    <property type="nucleotide sequence ID" value="NZ_RJTM01000002.1"/>
</dbReference>
<dbReference type="Pfam" id="PF01381">
    <property type="entry name" value="HTH_3"/>
    <property type="match status" value="1"/>
</dbReference>
<dbReference type="GO" id="GO:0003677">
    <property type="term" value="F:DNA binding"/>
    <property type="evidence" value="ECO:0007669"/>
    <property type="project" value="InterPro"/>
</dbReference>
<protein>
    <submittedName>
        <fullName evidence="2">XRE family transcriptional regulator</fullName>
    </submittedName>
</protein>
<comment type="caution">
    <text evidence="2">The sequence shown here is derived from an EMBL/GenBank/DDBJ whole genome shotgun (WGS) entry which is preliminary data.</text>
</comment>
<evidence type="ECO:0000259" key="1">
    <source>
        <dbReference type="PROSITE" id="PS50943"/>
    </source>
</evidence>
<proteinExistence type="predicted"/>
<keyword evidence="3" id="KW-1185">Reference proteome</keyword>
<dbReference type="PROSITE" id="PS50943">
    <property type="entry name" value="HTH_CROC1"/>
    <property type="match status" value="1"/>
</dbReference>
<gene>
    <name evidence="2" type="ORF">ED312_00885</name>
</gene>
<evidence type="ECO:0000313" key="2">
    <source>
        <dbReference type="EMBL" id="RNL95187.1"/>
    </source>
</evidence>
<dbReference type="InterPro" id="IPR010982">
    <property type="entry name" value="Lambda_DNA-bd_dom_sf"/>
</dbReference>